<dbReference type="OrthoDB" id="4424254at2"/>
<keyword evidence="9" id="KW-1185">Reference proteome</keyword>
<feature type="compositionally biased region" description="Polar residues" evidence="5">
    <location>
        <begin position="291"/>
        <end position="307"/>
    </location>
</feature>
<feature type="region of interest" description="Disordered" evidence="5">
    <location>
        <begin position="279"/>
        <end position="322"/>
    </location>
</feature>
<dbReference type="InterPro" id="IPR041033">
    <property type="entry name" value="SpaA_PFL_dom_1"/>
</dbReference>
<dbReference type="GO" id="GO:0005975">
    <property type="term" value="P:carbohydrate metabolic process"/>
    <property type="evidence" value="ECO:0007669"/>
    <property type="project" value="UniProtKB-ARBA"/>
</dbReference>
<evidence type="ECO:0000256" key="5">
    <source>
        <dbReference type="SAM" id="MobiDB-lite"/>
    </source>
</evidence>
<keyword evidence="2" id="KW-0964">Secreted</keyword>
<dbReference type="SUPFAM" id="SSF53300">
    <property type="entry name" value="vWA-like"/>
    <property type="match status" value="1"/>
</dbReference>
<keyword evidence="6" id="KW-0812">Transmembrane</keyword>
<dbReference type="Pfam" id="PF17802">
    <property type="entry name" value="SpaA"/>
    <property type="match status" value="1"/>
</dbReference>
<keyword evidence="1" id="KW-0134">Cell wall</keyword>
<keyword evidence="6" id="KW-1133">Transmembrane helix</keyword>
<evidence type="ECO:0000256" key="4">
    <source>
        <dbReference type="ARBA" id="ARBA00023088"/>
    </source>
</evidence>
<dbReference type="InterPro" id="IPR019931">
    <property type="entry name" value="LPXTG_anchor"/>
</dbReference>
<evidence type="ECO:0000313" key="8">
    <source>
        <dbReference type="EMBL" id="EFK55599.1"/>
    </source>
</evidence>
<dbReference type="CDD" id="cd00198">
    <property type="entry name" value="vWFA"/>
    <property type="match status" value="1"/>
</dbReference>
<protein>
    <submittedName>
        <fullName evidence="8">LPXTG-motif cell wall anchor domain protein</fullName>
    </submittedName>
</protein>
<dbReference type="InterPro" id="IPR036465">
    <property type="entry name" value="vWFA_dom_sf"/>
</dbReference>
<dbReference type="NCBIfam" id="TIGR01167">
    <property type="entry name" value="LPXTG_anchor"/>
    <property type="match status" value="1"/>
</dbReference>
<dbReference type="SMART" id="SM00327">
    <property type="entry name" value="VWA"/>
    <property type="match status" value="1"/>
</dbReference>
<accession>D7W9Y2</accession>
<evidence type="ECO:0000256" key="3">
    <source>
        <dbReference type="ARBA" id="ARBA00022729"/>
    </source>
</evidence>
<keyword evidence="3" id="KW-0732">Signal</keyword>
<proteinExistence type="predicted"/>
<name>D7W9Y2_9CORY</name>
<evidence type="ECO:0000256" key="2">
    <source>
        <dbReference type="ARBA" id="ARBA00022525"/>
    </source>
</evidence>
<evidence type="ECO:0000256" key="1">
    <source>
        <dbReference type="ARBA" id="ARBA00022512"/>
    </source>
</evidence>
<dbReference type="InterPro" id="IPR013783">
    <property type="entry name" value="Ig-like_fold"/>
</dbReference>
<evidence type="ECO:0000313" key="9">
    <source>
        <dbReference type="Proteomes" id="UP000004208"/>
    </source>
</evidence>
<sequence length="612" mass="66660">MYEVDAGSLLKPNKRSSLGVFQQVRDNPAMPERCGLNVALVVDLSGSMGSNGLRTIQGVVNSVASRLQGTDTNLGLFNFAENSPAKRNGSNLSSPVSVSTQSGQAAIKKWVDGLAIPTEREGQATNWQEALYQVAQYNEQNPSDRYDVVYMITDGNPTVRKDNAFADVRMRFSTADGSATEFRDVEGAIGAANMVKAQGTRIVAVGIPSNWRGVITSRDDQLAVSDENLKAISGGSGYQGRERSLRAADFAQFESSAVMQQAIINSLNTCAITVERRFYEGEDPNGPPTPENTRGTNEETVSGQWSFHSEETPPSGRVTTEDKIPNAWNRRRDNYMSEFALEKQTTYPKVVIREDPSKIPEGWVRMDAEGGKRAQCFDPRGAPVEVNNLPAGGNPAQHPKNTTDDGLTNDFSLTNVPVSGVHCIVYYQAKPADQPFKFKLNKVDSMDNTISLDGAQFALTGLDKDNAGEKKPITVPGAVKGEFHWDKLATGRYELRETKPADHGYVMLSEPVYFRVATAKEGNKEVTKLYLLAGKDDRTGREVADPDKIETFPVTHFGQTKVGNEVQVTMKVANTKGGTLPKTGGHGVYAQMLFGLVLLLTGAFTARRRSAA</sequence>
<dbReference type="PROSITE" id="PS50234">
    <property type="entry name" value="VWFA"/>
    <property type="match status" value="1"/>
</dbReference>
<dbReference type="Gene3D" id="2.60.40.10">
    <property type="entry name" value="Immunoglobulins"/>
    <property type="match status" value="1"/>
</dbReference>
<keyword evidence="4" id="KW-0572">Peptidoglycan-anchor</keyword>
<evidence type="ECO:0000259" key="7">
    <source>
        <dbReference type="PROSITE" id="PS50234"/>
    </source>
</evidence>
<dbReference type="AlphaFoldDB" id="D7W9Y2"/>
<dbReference type="EMBL" id="ACLJ02000001">
    <property type="protein sequence ID" value="EFK55599.1"/>
    <property type="molecule type" value="Genomic_DNA"/>
</dbReference>
<feature type="transmembrane region" description="Helical" evidence="6">
    <location>
        <begin position="588"/>
        <end position="606"/>
    </location>
</feature>
<dbReference type="InterPro" id="IPR002035">
    <property type="entry name" value="VWF_A"/>
</dbReference>
<feature type="domain" description="VWFA" evidence="7">
    <location>
        <begin position="37"/>
        <end position="267"/>
    </location>
</feature>
<dbReference type="HOGENOM" id="CLU_446001_0_0_11"/>
<comment type="caution">
    <text evidence="8">The sequence shown here is derived from an EMBL/GenBank/DDBJ whole genome shotgun (WGS) entry which is preliminary data.</text>
</comment>
<dbReference type="Pfam" id="PF00092">
    <property type="entry name" value="VWA"/>
    <property type="match status" value="1"/>
</dbReference>
<dbReference type="STRING" id="585529.HMPREF0291_10857"/>
<dbReference type="RefSeq" id="WP_005288506.1">
    <property type="nucleotide sequence ID" value="NZ_CM000961.1"/>
</dbReference>
<keyword evidence="6" id="KW-0472">Membrane</keyword>
<organism evidence="8 9">
    <name type="scientific">Corynebacterium genitalium ATCC 33030</name>
    <dbReference type="NCBI Taxonomy" id="585529"/>
    <lineage>
        <taxon>Bacteria</taxon>
        <taxon>Bacillati</taxon>
        <taxon>Actinomycetota</taxon>
        <taxon>Actinomycetes</taxon>
        <taxon>Mycobacteriales</taxon>
        <taxon>Corynebacteriaceae</taxon>
        <taxon>Corynebacterium</taxon>
    </lineage>
</organism>
<dbReference type="eggNOG" id="COG2304">
    <property type="taxonomic scope" value="Bacteria"/>
</dbReference>
<dbReference type="Gene3D" id="3.40.50.410">
    <property type="entry name" value="von Willebrand factor, type A domain"/>
    <property type="match status" value="1"/>
</dbReference>
<dbReference type="Pfam" id="PF00746">
    <property type="entry name" value="Gram_pos_anchor"/>
    <property type="match status" value="1"/>
</dbReference>
<reference evidence="8" key="1">
    <citation type="submission" date="2010-06" db="EMBL/GenBank/DDBJ databases">
        <authorList>
            <person name="Muzny D."/>
            <person name="Qin X."/>
            <person name="Buhay C."/>
            <person name="Dugan-Rocha S."/>
            <person name="Ding Y."/>
            <person name="Chen G."/>
            <person name="Hawes A."/>
            <person name="Holder M."/>
            <person name="Jhangiani S."/>
            <person name="Johnson A."/>
            <person name="Khan Z."/>
            <person name="Li Z."/>
            <person name="Liu W."/>
            <person name="Liu X."/>
            <person name="Perez L."/>
            <person name="Shen H."/>
            <person name="Wang Q."/>
            <person name="Watt J."/>
            <person name="Xi L."/>
            <person name="Xin Y."/>
            <person name="Zhou J."/>
            <person name="Deng J."/>
            <person name="Jiang H."/>
            <person name="Liu Y."/>
            <person name="Qu J."/>
            <person name="Song X.-Z."/>
            <person name="Zhang L."/>
            <person name="Villasana D."/>
            <person name="Johnson A."/>
            <person name="Liu J."/>
            <person name="Liyanage D."/>
            <person name="Lorensuhewa L."/>
            <person name="Robinson T."/>
            <person name="Song A."/>
            <person name="Song B.-B."/>
            <person name="Dinh H."/>
            <person name="Thornton R."/>
            <person name="Coyle M."/>
            <person name="Francisco L."/>
            <person name="Jackson L."/>
            <person name="Javaid M."/>
            <person name="Korchina V."/>
            <person name="Kovar C."/>
            <person name="Mata R."/>
            <person name="Mathew T."/>
            <person name="Ngo R."/>
            <person name="Nguyen L."/>
            <person name="Nguyen N."/>
            <person name="Okwuonu G."/>
            <person name="Ongeri F."/>
            <person name="Pham C."/>
            <person name="Simmons D."/>
            <person name="Wilczek-Boney K."/>
            <person name="Hale W."/>
            <person name="Jakkamsetti A."/>
            <person name="Pham P."/>
            <person name="Ruth R."/>
            <person name="San Lucas F."/>
            <person name="Warren J."/>
            <person name="Zhang J."/>
            <person name="Zhao Z."/>
            <person name="Zhou C."/>
            <person name="Zhu D."/>
            <person name="Lee S."/>
            <person name="Bess C."/>
            <person name="Blankenburg K."/>
            <person name="Forbes L."/>
            <person name="Fu Q."/>
            <person name="Gubbala S."/>
            <person name="Hirani K."/>
            <person name="Jayaseelan J.C."/>
            <person name="Lara F."/>
            <person name="Munidasa M."/>
            <person name="Palculict T."/>
            <person name="Patil S."/>
            <person name="Pu L.-L."/>
            <person name="Saada N."/>
            <person name="Tang L."/>
            <person name="Weissenberger G."/>
            <person name="Zhu Y."/>
            <person name="Hemphill L."/>
            <person name="Shang Y."/>
            <person name="Youmans B."/>
            <person name="Ayvaz T."/>
            <person name="Ross M."/>
            <person name="Santibanez J."/>
            <person name="Aqrawi P."/>
            <person name="Gross S."/>
            <person name="Joshi V."/>
            <person name="Fowler G."/>
            <person name="Nazareth L."/>
            <person name="Reid J."/>
            <person name="Worley K."/>
            <person name="Petrosino J."/>
            <person name="Highlander S."/>
            <person name="Gibbs R."/>
        </authorList>
    </citation>
    <scope>NUCLEOTIDE SEQUENCE [LARGE SCALE GENOMIC DNA]</scope>
    <source>
        <strain evidence="8">ATCC 33030</strain>
    </source>
</reference>
<gene>
    <name evidence="8" type="ORF">HMPREF0291_10857</name>
</gene>
<dbReference type="Proteomes" id="UP000004208">
    <property type="component" value="Unassembled WGS sequence"/>
</dbReference>
<evidence type="ECO:0000256" key="6">
    <source>
        <dbReference type="SAM" id="Phobius"/>
    </source>
</evidence>